<dbReference type="SUPFAM" id="SSF53822">
    <property type="entry name" value="Periplasmic binding protein-like I"/>
    <property type="match status" value="1"/>
</dbReference>
<reference evidence="5 6" key="1">
    <citation type="submission" date="2019-05" db="EMBL/GenBank/DDBJ databases">
        <title>Nakamurella sp. N5BH11, whole genome shotgun sequence.</title>
        <authorList>
            <person name="Tuo L."/>
        </authorList>
    </citation>
    <scope>NUCLEOTIDE SEQUENCE [LARGE SCALE GENOMIC DNA]</scope>
    <source>
        <strain evidence="5 6">N5BH11</strain>
    </source>
</reference>
<accession>A0A4U6QMX7</accession>
<comment type="caution">
    <text evidence="5">The sequence shown here is derived from an EMBL/GenBank/DDBJ whole genome shotgun (WGS) entry which is preliminary data.</text>
</comment>
<evidence type="ECO:0000256" key="1">
    <source>
        <dbReference type="ARBA" id="ARBA00023015"/>
    </source>
</evidence>
<dbReference type="Pfam" id="PF00356">
    <property type="entry name" value="LacI"/>
    <property type="match status" value="1"/>
</dbReference>
<dbReference type="GO" id="GO:0000976">
    <property type="term" value="F:transcription cis-regulatory region binding"/>
    <property type="evidence" value="ECO:0007669"/>
    <property type="project" value="TreeGrafter"/>
</dbReference>
<dbReference type="Proteomes" id="UP000306985">
    <property type="component" value="Unassembled WGS sequence"/>
</dbReference>
<gene>
    <name evidence="5" type="ORF">FDO65_08135</name>
</gene>
<dbReference type="InterPro" id="IPR028082">
    <property type="entry name" value="Peripla_BP_I"/>
</dbReference>
<protein>
    <submittedName>
        <fullName evidence="5">LacI family transcriptional regulator</fullName>
    </submittedName>
</protein>
<keyword evidence="1" id="KW-0805">Transcription regulation</keyword>
<keyword evidence="2" id="KW-0238">DNA-binding</keyword>
<evidence type="ECO:0000256" key="3">
    <source>
        <dbReference type="ARBA" id="ARBA00023163"/>
    </source>
</evidence>
<dbReference type="InterPro" id="IPR010982">
    <property type="entry name" value="Lambda_DNA-bd_dom_sf"/>
</dbReference>
<evidence type="ECO:0000313" key="5">
    <source>
        <dbReference type="EMBL" id="TKV61528.1"/>
    </source>
</evidence>
<evidence type="ECO:0000313" key="6">
    <source>
        <dbReference type="Proteomes" id="UP000306985"/>
    </source>
</evidence>
<dbReference type="CDD" id="cd01392">
    <property type="entry name" value="HTH_LacI"/>
    <property type="match status" value="1"/>
</dbReference>
<dbReference type="RefSeq" id="WP_137448833.1">
    <property type="nucleotide sequence ID" value="NZ_SZZH01000001.1"/>
</dbReference>
<dbReference type="OrthoDB" id="5171752at2"/>
<organism evidence="5 6">
    <name type="scientific">Nakamurella flava</name>
    <dbReference type="NCBI Taxonomy" id="2576308"/>
    <lineage>
        <taxon>Bacteria</taxon>
        <taxon>Bacillati</taxon>
        <taxon>Actinomycetota</taxon>
        <taxon>Actinomycetes</taxon>
        <taxon>Nakamurellales</taxon>
        <taxon>Nakamurellaceae</taxon>
        <taxon>Nakamurella</taxon>
    </lineage>
</organism>
<dbReference type="PANTHER" id="PTHR30146:SF138">
    <property type="entry name" value="TRANSCRIPTIONAL REGULATORY PROTEIN"/>
    <property type="match status" value="1"/>
</dbReference>
<dbReference type="GO" id="GO:0003700">
    <property type="term" value="F:DNA-binding transcription factor activity"/>
    <property type="evidence" value="ECO:0007669"/>
    <property type="project" value="TreeGrafter"/>
</dbReference>
<dbReference type="SUPFAM" id="SSF47413">
    <property type="entry name" value="lambda repressor-like DNA-binding domains"/>
    <property type="match status" value="1"/>
</dbReference>
<dbReference type="PROSITE" id="PS50932">
    <property type="entry name" value="HTH_LACI_2"/>
    <property type="match status" value="1"/>
</dbReference>
<name>A0A4U6QMX7_9ACTN</name>
<keyword evidence="6" id="KW-1185">Reference proteome</keyword>
<dbReference type="PANTHER" id="PTHR30146">
    <property type="entry name" value="LACI-RELATED TRANSCRIPTIONAL REPRESSOR"/>
    <property type="match status" value="1"/>
</dbReference>
<dbReference type="InterPro" id="IPR000843">
    <property type="entry name" value="HTH_LacI"/>
</dbReference>
<dbReference type="Pfam" id="PF13377">
    <property type="entry name" value="Peripla_BP_3"/>
    <property type="match status" value="1"/>
</dbReference>
<evidence type="ECO:0000259" key="4">
    <source>
        <dbReference type="PROSITE" id="PS50932"/>
    </source>
</evidence>
<keyword evidence="3" id="KW-0804">Transcription</keyword>
<proteinExistence type="predicted"/>
<dbReference type="InterPro" id="IPR046335">
    <property type="entry name" value="LacI/GalR-like_sensor"/>
</dbReference>
<dbReference type="AlphaFoldDB" id="A0A4U6QMX7"/>
<feature type="domain" description="HTH lacI-type" evidence="4">
    <location>
        <begin position="5"/>
        <end position="60"/>
    </location>
</feature>
<dbReference type="Gene3D" id="1.10.260.40">
    <property type="entry name" value="lambda repressor-like DNA-binding domains"/>
    <property type="match status" value="1"/>
</dbReference>
<dbReference type="SMART" id="SM00354">
    <property type="entry name" value="HTH_LACI"/>
    <property type="match status" value="1"/>
</dbReference>
<sequence length="349" mass="35824">MAARTTLADVATRAGVSVSTASLAFSGAGPVSAATRDRVLSAAALLGYVGPDPRGRSLRSGRSGIVGVVLEDRVLEAFRDPIMIAFLDGIAAEVSPGGRALLLLADVGESPHVLSTAPMDAVILVSCSPATTASAETVIRRGMPIVVLGGSVPAELDDVPSVTLDDRAATATSARHLFALGHRDIAVVALPTDIARRPGPLTDERIAACTTAVTTERILGARDVFPDFTGEIATGSYVEEGVRTGHLLLADPSRRPTAIIAQSDLLAAGVIKAATELGLDVPGDLSVVGFDGVRVDHVIDHDLTTLVQPAAEEGRTAGRLVLEQLAGGDVESVAFTCEFHPGGTTAPPR</sequence>
<evidence type="ECO:0000256" key="2">
    <source>
        <dbReference type="ARBA" id="ARBA00023125"/>
    </source>
</evidence>
<dbReference type="Gene3D" id="3.40.50.2300">
    <property type="match status" value="2"/>
</dbReference>
<dbReference type="EMBL" id="SZZH01000001">
    <property type="protein sequence ID" value="TKV61528.1"/>
    <property type="molecule type" value="Genomic_DNA"/>
</dbReference>
<dbReference type="CDD" id="cd06279">
    <property type="entry name" value="PBP1_LacI-like"/>
    <property type="match status" value="1"/>
</dbReference>